<dbReference type="PROSITE" id="PS51873">
    <property type="entry name" value="TRIAD"/>
    <property type="match status" value="1"/>
</dbReference>
<dbReference type="InterPro" id="IPR031127">
    <property type="entry name" value="E3_UB_ligase_RBR"/>
</dbReference>
<evidence type="ECO:0000256" key="6">
    <source>
        <dbReference type="ARBA" id="ARBA00022692"/>
    </source>
</evidence>
<evidence type="ECO:0000256" key="13">
    <source>
        <dbReference type="ARBA" id="ARBA00023136"/>
    </source>
</evidence>
<evidence type="ECO:0000256" key="14">
    <source>
        <dbReference type="PROSITE-ProRule" id="PRU00175"/>
    </source>
</evidence>
<keyword evidence="9 14" id="KW-0863">Zinc-finger</keyword>
<comment type="pathway">
    <text evidence="3">Protein modification; protein ubiquitination.</text>
</comment>
<dbReference type="GO" id="GO:0031090">
    <property type="term" value="C:organelle membrane"/>
    <property type="evidence" value="ECO:0007669"/>
    <property type="project" value="UniProtKB-ARBA"/>
</dbReference>
<dbReference type="Pfam" id="PF22191">
    <property type="entry name" value="IBR_1"/>
    <property type="match status" value="1"/>
</dbReference>
<evidence type="ECO:0000256" key="7">
    <source>
        <dbReference type="ARBA" id="ARBA00022723"/>
    </source>
</evidence>
<dbReference type="Pfam" id="PF00097">
    <property type="entry name" value="zf-C3HC4"/>
    <property type="match status" value="1"/>
</dbReference>
<keyword evidence="5" id="KW-0808">Transferase</keyword>
<dbReference type="PROSITE" id="PS50089">
    <property type="entry name" value="ZF_RING_2"/>
    <property type="match status" value="1"/>
</dbReference>
<organism evidence="18 19">
    <name type="scientific">Paramecium octaurelia</name>
    <dbReference type="NCBI Taxonomy" id="43137"/>
    <lineage>
        <taxon>Eukaryota</taxon>
        <taxon>Sar</taxon>
        <taxon>Alveolata</taxon>
        <taxon>Ciliophora</taxon>
        <taxon>Intramacronucleata</taxon>
        <taxon>Oligohymenophorea</taxon>
        <taxon>Peniculida</taxon>
        <taxon>Parameciidae</taxon>
        <taxon>Paramecium</taxon>
    </lineage>
</organism>
<keyword evidence="7" id="KW-0479">Metal-binding</keyword>
<dbReference type="SMART" id="SM00647">
    <property type="entry name" value="IBR"/>
    <property type="match status" value="2"/>
</dbReference>
<evidence type="ECO:0000256" key="12">
    <source>
        <dbReference type="ARBA" id="ARBA00022989"/>
    </source>
</evidence>
<evidence type="ECO:0000256" key="10">
    <source>
        <dbReference type="ARBA" id="ARBA00022786"/>
    </source>
</evidence>
<evidence type="ECO:0000256" key="4">
    <source>
        <dbReference type="ARBA" id="ARBA00012251"/>
    </source>
</evidence>
<evidence type="ECO:0000256" key="9">
    <source>
        <dbReference type="ARBA" id="ARBA00022771"/>
    </source>
</evidence>
<evidence type="ECO:0000256" key="11">
    <source>
        <dbReference type="ARBA" id="ARBA00022833"/>
    </source>
</evidence>
<keyword evidence="13 15" id="KW-0472">Membrane</keyword>
<evidence type="ECO:0000256" key="15">
    <source>
        <dbReference type="SAM" id="Phobius"/>
    </source>
</evidence>
<protein>
    <recommendedName>
        <fullName evidence="4">RBR-type E3 ubiquitin transferase</fullName>
        <ecNumber evidence="4">2.3.2.31</ecNumber>
    </recommendedName>
</protein>
<dbReference type="Pfam" id="PF01485">
    <property type="entry name" value="IBR"/>
    <property type="match status" value="1"/>
</dbReference>
<accession>A0A8S1TIX3</accession>
<dbReference type="EC" id="2.3.2.31" evidence="4"/>
<keyword evidence="11" id="KW-0862">Zinc</keyword>
<proteinExistence type="predicted"/>
<comment type="catalytic activity">
    <reaction evidence="1">
        <text>[E2 ubiquitin-conjugating enzyme]-S-ubiquitinyl-L-cysteine + [acceptor protein]-L-lysine = [E2 ubiquitin-conjugating enzyme]-L-cysteine + [acceptor protein]-N(6)-ubiquitinyl-L-lysine.</text>
        <dbReference type="EC" id="2.3.2.31"/>
    </reaction>
</comment>
<dbReference type="PROSITE" id="PS00518">
    <property type="entry name" value="ZF_RING_1"/>
    <property type="match status" value="1"/>
</dbReference>
<dbReference type="OMA" id="KQQQGHY"/>
<dbReference type="OrthoDB" id="10009520at2759"/>
<keyword evidence="6 15" id="KW-0812">Transmembrane</keyword>
<dbReference type="FunFam" id="3.30.40.10:FF:000051">
    <property type="entry name" value="RBR-type E3 ubiquitin transferase"/>
    <property type="match status" value="1"/>
</dbReference>
<dbReference type="AlphaFoldDB" id="A0A8S1TIX3"/>
<feature type="transmembrane region" description="Helical" evidence="15">
    <location>
        <begin position="362"/>
        <end position="395"/>
    </location>
</feature>
<evidence type="ECO:0000259" key="16">
    <source>
        <dbReference type="PROSITE" id="PS50089"/>
    </source>
</evidence>
<gene>
    <name evidence="18" type="ORF">POCTA_138.1.T0250285</name>
</gene>
<keyword evidence="12 15" id="KW-1133">Transmembrane helix</keyword>
<dbReference type="CDD" id="cd20335">
    <property type="entry name" value="BRcat_RBR"/>
    <property type="match status" value="1"/>
</dbReference>
<evidence type="ECO:0000256" key="1">
    <source>
        <dbReference type="ARBA" id="ARBA00001798"/>
    </source>
</evidence>
<dbReference type="InterPro" id="IPR017907">
    <property type="entry name" value="Znf_RING_CS"/>
</dbReference>
<dbReference type="GO" id="GO:0005737">
    <property type="term" value="C:cytoplasm"/>
    <property type="evidence" value="ECO:0007669"/>
    <property type="project" value="UniProtKB-ARBA"/>
</dbReference>
<evidence type="ECO:0000313" key="19">
    <source>
        <dbReference type="Proteomes" id="UP000683925"/>
    </source>
</evidence>
<sequence>MSYSYVNQEYPETKSHSDYCDQFDKWEQNQTQATRRNSLPTQLEDGEKNLKERYILSRINELGLDQNKALYILENMAEECIKQHDENVVLHRVIQTILLMESFPKATSKQQQGHYFDQIKQLIGKASPNLFSYLNDQNYKEQKENLLGLTCNICLNELKKQNIKLECYHSFCVDCLQNYIIEKINIGQVEEINCPQIDCEFKFNNDILESLLDQENFKKLKRFRNMRKIQLDQNFIWCPRPGCEEIVRKSKMGTLKCSCGQYICHHCNRKSHVTLSCKDQLDEDIIKYAKKLKVQRCDNCRSLIQKREECNHMVCQQCKYQFCWLCKQKFTDKHYKYYNIFGCPGMRFSQRDPFKYPNICRFFRFLFVLIFGVPIFLIGFIIGYIVLSFALPAIIYMNSVHFEQFQKYHCCKKTAYVSLLSIACILLSPFSFVVVTIFFILLIIFWICYGIQILYDWLKKK</sequence>
<evidence type="ECO:0000256" key="2">
    <source>
        <dbReference type="ARBA" id="ARBA00004167"/>
    </source>
</evidence>
<feature type="domain" description="RING-type" evidence="17">
    <location>
        <begin position="147"/>
        <end position="347"/>
    </location>
</feature>
<keyword evidence="19" id="KW-1185">Reference proteome</keyword>
<dbReference type="InterPro" id="IPR044066">
    <property type="entry name" value="TRIAD_supradom"/>
</dbReference>
<dbReference type="Proteomes" id="UP000683925">
    <property type="component" value="Unassembled WGS sequence"/>
</dbReference>
<evidence type="ECO:0000313" key="18">
    <source>
        <dbReference type="EMBL" id="CAD8151793.1"/>
    </source>
</evidence>
<evidence type="ECO:0000256" key="3">
    <source>
        <dbReference type="ARBA" id="ARBA00004906"/>
    </source>
</evidence>
<dbReference type="SMART" id="SM00184">
    <property type="entry name" value="RING"/>
    <property type="match status" value="2"/>
</dbReference>
<comment type="caution">
    <text evidence="18">The sequence shown here is derived from an EMBL/GenBank/DDBJ whole genome shotgun (WGS) entry which is preliminary data.</text>
</comment>
<feature type="domain" description="RING-type" evidence="16">
    <location>
        <begin position="151"/>
        <end position="195"/>
    </location>
</feature>
<feature type="transmembrane region" description="Helical" evidence="15">
    <location>
        <begin position="415"/>
        <end position="432"/>
    </location>
</feature>
<evidence type="ECO:0000256" key="8">
    <source>
        <dbReference type="ARBA" id="ARBA00022737"/>
    </source>
</evidence>
<reference evidence="18" key="1">
    <citation type="submission" date="2021-01" db="EMBL/GenBank/DDBJ databases">
        <authorList>
            <consortium name="Genoscope - CEA"/>
            <person name="William W."/>
        </authorList>
    </citation>
    <scope>NUCLEOTIDE SEQUENCE</scope>
</reference>
<dbReference type="GO" id="GO:0016567">
    <property type="term" value="P:protein ubiquitination"/>
    <property type="evidence" value="ECO:0007669"/>
    <property type="project" value="InterPro"/>
</dbReference>
<evidence type="ECO:0000259" key="17">
    <source>
        <dbReference type="PROSITE" id="PS51873"/>
    </source>
</evidence>
<comment type="subcellular location">
    <subcellularLocation>
        <location evidence="2">Membrane</location>
        <topology evidence="2">Single-pass membrane protein</topology>
    </subcellularLocation>
</comment>
<dbReference type="PANTHER" id="PTHR11685">
    <property type="entry name" value="RBR FAMILY RING FINGER AND IBR DOMAIN-CONTAINING"/>
    <property type="match status" value="1"/>
</dbReference>
<dbReference type="GO" id="GO:0061630">
    <property type="term" value="F:ubiquitin protein ligase activity"/>
    <property type="evidence" value="ECO:0007669"/>
    <property type="project" value="UniProtKB-EC"/>
</dbReference>
<dbReference type="GO" id="GO:0008270">
    <property type="term" value="F:zinc ion binding"/>
    <property type="evidence" value="ECO:0007669"/>
    <property type="project" value="UniProtKB-KW"/>
</dbReference>
<dbReference type="EMBL" id="CAJJDP010000025">
    <property type="protein sequence ID" value="CAD8151793.1"/>
    <property type="molecule type" value="Genomic_DNA"/>
</dbReference>
<dbReference type="InterPro" id="IPR001841">
    <property type="entry name" value="Znf_RING"/>
</dbReference>
<dbReference type="InterPro" id="IPR018957">
    <property type="entry name" value="Znf_C3HC4_RING-type"/>
</dbReference>
<evidence type="ECO:0000256" key="5">
    <source>
        <dbReference type="ARBA" id="ARBA00022679"/>
    </source>
</evidence>
<dbReference type="InterPro" id="IPR002867">
    <property type="entry name" value="IBR_dom"/>
</dbReference>
<keyword evidence="8" id="KW-0677">Repeat</keyword>
<name>A0A8S1TIX3_PAROT</name>
<keyword evidence="10" id="KW-0833">Ubl conjugation pathway</keyword>